<organism evidence="1 2">
    <name type="scientific">[Candida] jaroonii</name>
    <dbReference type="NCBI Taxonomy" id="467808"/>
    <lineage>
        <taxon>Eukaryota</taxon>
        <taxon>Fungi</taxon>
        <taxon>Dikarya</taxon>
        <taxon>Ascomycota</taxon>
        <taxon>Saccharomycotina</taxon>
        <taxon>Pichiomycetes</taxon>
        <taxon>Debaryomycetaceae</taxon>
        <taxon>Yamadazyma</taxon>
    </lineage>
</organism>
<reference evidence="1" key="1">
    <citation type="submission" date="2022-06" db="EMBL/GenBank/DDBJ databases">
        <authorList>
            <person name="Legras J.-L."/>
            <person name="Devillers H."/>
            <person name="Grondin C."/>
        </authorList>
    </citation>
    <scope>NUCLEOTIDE SEQUENCE</scope>
    <source>
        <strain evidence="1">CLIB 1444</strain>
    </source>
</reference>
<dbReference type="Proteomes" id="UP001152531">
    <property type="component" value="Unassembled WGS sequence"/>
</dbReference>
<name>A0ACA9YFG3_9ASCO</name>
<keyword evidence="1" id="KW-0413">Isomerase</keyword>
<accession>A0ACA9YFG3</accession>
<keyword evidence="2" id="KW-1185">Reference proteome</keyword>
<protein>
    <submittedName>
        <fullName evidence="1">Peptidyl-prolyl cis-trans isomerase D</fullName>
    </submittedName>
</protein>
<evidence type="ECO:0000313" key="2">
    <source>
        <dbReference type="Proteomes" id="UP001152531"/>
    </source>
</evidence>
<dbReference type="EMBL" id="CALSDN010000018">
    <property type="protein sequence ID" value="CAH6723650.1"/>
    <property type="molecule type" value="Genomic_DNA"/>
</dbReference>
<comment type="caution">
    <text evidence="1">The sequence shown here is derived from an EMBL/GenBank/DDBJ whole genome shotgun (WGS) entry which is preliminary data.</text>
</comment>
<gene>
    <name evidence="1" type="ORF">CLIB1444_18S00298</name>
</gene>
<evidence type="ECO:0000313" key="1">
    <source>
        <dbReference type="EMBL" id="CAH6723650.1"/>
    </source>
</evidence>
<proteinExistence type="predicted"/>
<sequence>MMKILSILVLSIVFLFGFVQSKVLSEDPAITDKVYWDIEEDGKPIGRIVFGLFGGVTPKTAENFRELTLSEDPAMGYIESGFHRIIKKFMIQGGDFTRGDGTGGKSIYGNKFADENFIIKHDRPYRLSMANAGRNTNGSQFFITTVVTSWLDGKHVVFGKVLEGFDVVDYMEKVKTSYGDRPVKPIKIVATGKIDLTPEELAKLDVKDEL</sequence>